<comment type="caution">
    <text evidence="1">The sequence shown here is derived from an EMBL/GenBank/DDBJ whole genome shotgun (WGS) entry which is preliminary data.</text>
</comment>
<evidence type="ECO:0000313" key="1">
    <source>
        <dbReference type="EMBL" id="KYC35034.1"/>
    </source>
</evidence>
<proteinExistence type="predicted"/>
<reference evidence="1 2" key="1">
    <citation type="journal article" date="2013" name="Genome Biol. Evol.">
        <title>Genomes of Stigonematalean cyanobacteria (subsection V) and the evolution of oxygenic photosynthesis from prokaryotes to plastids.</title>
        <authorList>
            <person name="Dagan T."/>
            <person name="Roettger M."/>
            <person name="Stucken K."/>
            <person name="Landan G."/>
            <person name="Koch R."/>
            <person name="Major P."/>
            <person name="Gould S.B."/>
            <person name="Goremykin V.V."/>
            <person name="Rippka R."/>
            <person name="Tandeau de Marsac N."/>
            <person name="Gugger M."/>
            <person name="Lockhart P.J."/>
            <person name="Allen J.F."/>
            <person name="Brune I."/>
            <person name="Maus I."/>
            <person name="Puhler A."/>
            <person name="Martin W.F."/>
        </authorList>
    </citation>
    <scope>NUCLEOTIDE SEQUENCE [LARGE SCALE GENOMIC DNA]</scope>
    <source>
        <strain evidence="1 2">PCC 7110</strain>
    </source>
</reference>
<organism evidence="1 2">
    <name type="scientific">Scytonema hofmannii PCC 7110</name>
    <dbReference type="NCBI Taxonomy" id="128403"/>
    <lineage>
        <taxon>Bacteria</taxon>
        <taxon>Bacillati</taxon>
        <taxon>Cyanobacteriota</taxon>
        <taxon>Cyanophyceae</taxon>
        <taxon>Nostocales</taxon>
        <taxon>Scytonemataceae</taxon>
        <taxon>Scytonema</taxon>
    </lineage>
</organism>
<dbReference type="AlphaFoldDB" id="A0A139WRH1"/>
<dbReference type="OrthoDB" id="526368at2"/>
<evidence type="ECO:0000313" key="2">
    <source>
        <dbReference type="Proteomes" id="UP000076925"/>
    </source>
</evidence>
<name>A0A139WRH1_9CYAN</name>
<dbReference type="STRING" id="128403.WA1_09865"/>
<dbReference type="EMBL" id="ANNX02000053">
    <property type="protein sequence ID" value="KYC35034.1"/>
    <property type="molecule type" value="Genomic_DNA"/>
</dbReference>
<keyword evidence="2" id="KW-1185">Reference proteome</keyword>
<accession>A0A139WRH1</accession>
<dbReference type="Gene3D" id="1.20.910.10">
    <property type="entry name" value="Heme oxygenase-like"/>
    <property type="match status" value="1"/>
</dbReference>
<sequence>MTFIHVNTPTSLTISARIEKRSHQGELTQKQVDNFQDFLTKINQELLQHRIITNNTYTRWFSNGTATEKELRYFIQQFSVFSNQFLIAALLKAINSPTLEQSRKSREILLNELGVIYRKLEQSIGNNMGQTEEDKDREGDPELVSTEGTVDGGICRFRAAHFEWLVNLAEGLGLHYKDIGKRKHGSSTTLHFCNELQRLYGSDDPYIAEGASFAVENWAAAGFWQELEEGLTRIKQARYPNLRLAFFSWHNRVEMQHAGHTLEELEAVYFQADFDQAEFIQGGREILDAIAVFWDGLEADRLGMEG</sequence>
<dbReference type="RefSeq" id="WP_017743832.1">
    <property type="nucleotide sequence ID" value="NZ_KQ976354.1"/>
</dbReference>
<dbReference type="SUPFAM" id="SSF48613">
    <property type="entry name" value="Heme oxygenase-like"/>
    <property type="match status" value="1"/>
</dbReference>
<protein>
    <submittedName>
        <fullName evidence="1">Uncharacterized protein</fullName>
    </submittedName>
</protein>
<dbReference type="InterPro" id="IPR016084">
    <property type="entry name" value="Haem_Oase-like_multi-hlx"/>
</dbReference>
<dbReference type="Proteomes" id="UP000076925">
    <property type="component" value="Unassembled WGS sequence"/>
</dbReference>
<gene>
    <name evidence="1" type="ORF">WA1_09865</name>
</gene>